<dbReference type="InterPro" id="IPR003400">
    <property type="entry name" value="ExbD"/>
</dbReference>
<comment type="caution">
    <text evidence="9">The sequence shown here is derived from an EMBL/GenBank/DDBJ whole genome shotgun (WGS) entry which is preliminary data.</text>
</comment>
<protein>
    <submittedName>
        <fullName evidence="9">Biopolymer transport protein ExbD</fullName>
    </submittedName>
</protein>
<dbReference type="EMBL" id="QLMG01000014">
    <property type="protein sequence ID" value="RAK18159.1"/>
    <property type="molecule type" value="Genomic_DNA"/>
</dbReference>
<keyword evidence="5 8" id="KW-1133">Transmembrane helix</keyword>
<keyword evidence="3" id="KW-1003">Cell membrane</keyword>
<dbReference type="GO" id="GO:0005886">
    <property type="term" value="C:plasma membrane"/>
    <property type="evidence" value="ECO:0007669"/>
    <property type="project" value="UniProtKB-SubCell"/>
</dbReference>
<evidence type="ECO:0000256" key="2">
    <source>
        <dbReference type="ARBA" id="ARBA00005811"/>
    </source>
</evidence>
<dbReference type="GO" id="GO:0015031">
    <property type="term" value="P:protein transport"/>
    <property type="evidence" value="ECO:0007669"/>
    <property type="project" value="UniProtKB-KW"/>
</dbReference>
<evidence type="ECO:0000256" key="6">
    <source>
        <dbReference type="ARBA" id="ARBA00023136"/>
    </source>
</evidence>
<dbReference type="Proteomes" id="UP000249165">
    <property type="component" value="Unassembled WGS sequence"/>
</dbReference>
<keyword evidence="7" id="KW-0813">Transport</keyword>
<reference evidence="9 10" key="1">
    <citation type="submission" date="2018-06" db="EMBL/GenBank/DDBJ databases">
        <title>Genomic Encyclopedia of Archaeal and Bacterial Type Strains, Phase II (KMG-II): from individual species to whole genera.</title>
        <authorList>
            <person name="Goeker M."/>
        </authorList>
    </citation>
    <scope>NUCLEOTIDE SEQUENCE [LARGE SCALE GENOMIC DNA]</scope>
    <source>
        <strain evidence="9 10">DSM 22011</strain>
    </source>
</reference>
<feature type="transmembrane region" description="Helical" evidence="8">
    <location>
        <begin position="14"/>
        <end position="35"/>
    </location>
</feature>
<organism evidence="9 10">
    <name type="scientific">Salipiger aestuarii</name>
    <dbReference type="NCBI Taxonomy" id="568098"/>
    <lineage>
        <taxon>Bacteria</taxon>
        <taxon>Pseudomonadati</taxon>
        <taxon>Pseudomonadota</taxon>
        <taxon>Alphaproteobacteria</taxon>
        <taxon>Rhodobacterales</taxon>
        <taxon>Roseobacteraceae</taxon>
        <taxon>Salipiger</taxon>
    </lineage>
</organism>
<keyword evidence="7" id="KW-0653">Protein transport</keyword>
<evidence type="ECO:0000256" key="4">
    <source>
        <dbReference type="ARBA" id="ARBA00022692"/>
    </source>
</evidence>
<dbReference type="Pfam" id="PF02472">
    <property type="entry name" value="ExbD"/>
    <property type="match status" value="1"/>
</dbReference>
<evidence type="ECO:0000256" key="3">
    <source>
        <dbReference type="ARBA" id="ARBA00022475"/>
    </source>
</evidence>
<keyword evidence="6 8" id="KW-0472">Membrane</keyword>
<dbReference type="RefSeq" id="WP_111550282.1">
    <property type="nucleotide sequence ID" value="NZ_LIGK01000016.1"/>
</dbReference>
<dbReference type="AlphaFoldDB" id="A0A327YII1"/>
<dbReference type="GO" id="GO:0022857">
    <property type="term" value="F:transmembrane transporter activity"/>
    <property type="evidence" value="ECO:0007669"/>
    <property type="project" value="InterPro"/>
</dbReference>
<evidence type="ECO:0000256" key="7">
    <source>
        <dbReference type="RuleBase" id="RU003879"/>
    </source>
</evidence>
<proteinExistence type="inferred from homology"/>
<keyword evidence="4 7" id="KW-0812">Transmembrane</keyword>
<name>A0A327YII1_9RHOB</name>
<gene>
    <name evidence="9" type="ORF">ATI53_101455</name>
</gene>
<accession>A0A327YII1</accession>
<keyword evidence="10" id="KW-1185">Reference proteome</keyword>
<evidence type="ECO:0000313" key="10">
    <source>
        <dbReference type="Proteomes" id="UP000249165"/>
    </source>
</evidence>
<sequence length="131" mass="13814">MIGKTRAKSHREPTIALINVVFLMLIFFLVAGQVAKPVDASLKLVNTAELDGAPPPNDALVVRPDGSLLWRGAPIASAEAFLAERGAEAPATVRVVPDRALPAADLVALARALRRGGAESVMVVSERGLER</sequence>
<comment type="subcellular location">
    <subcellularLocation>
        <location evidence="1">Cell membrane</location>
        <topology evidence="1">Single-pass membrane protein</topology>
    </subcellularLocation>
    <subcellularLocation>
        <location evidence="7">Cell membrane</location>
        <topology evidence="7">Single-pass type II membrane protein</topology>
    </subcellularLocation>
</comment>
<evidence type="ECO:0000256" key="5">
    <source>
        <dbReference type="ARBA" id="ARBA00022989"/>
    </source>
</evidence>
<evidence type="ECO:0000313" key="9">
    <source>
        <dbReference type="EMBL" id="RAK18159.1"/>
    </source>
</evidence>
<comment type="similarity">
    <text evidence="2 7">Belongs to the ExbD/TolR family.</text>
</comment>
<evidence type="ECO:0000256" key="1">
    <source>
        <dbReference type="ARBA" id="ARBA00004162"/>
    </source>
</evidence>
<evidence type="ECO:0000256" key="8">
    <source>
        <dbReference type="SAM" id="Phobius"/>
    </source>
</evidence>
<dbReference type="OrthoDB" id="8479787at2"/>